<keyword evidence="5" id="KW-1185">Reference proteome</keyword>
<dbReference type="SUPFAM" id="SSF51230">
    <property type="entry name" value="Single hybrid motif"/>
    <property type="match status" value="1"/>
</dbReference>
<keyword evidence="2" id="KW-0472">Membrane</keyword>
<dbReference type="PROSITE" id="PS50968">
    <property type="entry name" value="BIOTINYL_LIPOYL"/>
    <property type="match status" value="1"/>
</dbReference>
<evidence type="ECO:0000256" key="2">
    <source>
        <dbReference type="SAM" id="Phobius"/>
    </source>
</evidence>
<dbReference type="PANTHER" id="PTHR11715:SF3">
    <property type="entry name" value="GLYCINE CLEAVAGE SYSTEM H PROTEIN-RELATED"/>
    <property type="match status" value="1"/>
</dbReference>
<evidence type="ECO:0000256" key="1">
    <source>
        <dbReference type="ARBA" id="ARBA00022823"/>
    </source>
</evidence>
<feature type="transmembrane region" description="Helical" evidence="2">
    <location>
        <begin position="29"/>
        <end position="49"/>
    </location>
</feature>
<evidence type="ECO:0000313" key="5">
    <source>
        <dbReference type="Proteomes" id="UP001597413"/>
    </source>
</evidence>
<dbReference type="InterPro" id="IPR033753">
    <property type="entry name" value="GCV_H/Fam206"/>
</dbReference>
<proteinExistence type="predicted"/>
<dbReference type="Pfam" id="PF01597">
    <property type="entry name" value="GCV_H"/>
    <property type="match status" value="1"/>
</dbReference>
<evidence type="ECO:0000313" key="4">
    <source>
        <dbReference type="EMBL" id="MFD2173879.1"/>
    </source>
</evidence>
<keyword evidence="2" id="KW-1133">Transmembrane helix</keyword>
<feature type="domain" description="Lipoyl-binding" evidence="3">
    <location>
        <begin position="30"/>
        <end position="112"/>
    </location>
</feature>
<keyword evidence="2" id="KW-0812">Transmembrane</keyword>
<dbReference type="EMBL" id="JBHUIX010000005">
    <property type="protein sequence ID" value="MFD2173879.1"/>
    <property type="molecule type" value="Genomic_DNA"/>
</dbReference>
<protein>
    <submittedName>
        <fullName evidence="4">Glycine cleavage system protein H</fullName>
    </submittedName>
</protein>
<gene>
    <name evidence="4" type="ORF">ACFSM0_07240</name>
</gene>
<dbReference type="InterPro" id="IPR000089">
    <property type="entry name" value="Biotin_lipoyl"/>
</dbReference>
<sequence>MPVVRGCSLPDDLFYDVPNNLWYRAEADGTYTVGMTVIATAMAGALVAFTAKKVGKTIDAGKSVATVESGKWVGPAKIGFAAEIVAVNEALSASPKLANIDTYGAGWMVRVKPVDPAAAAAVLVPGSGVAAPYEAKMEADNFAGSAA</sequence>
<dbReference type="InterPro" id="IPR002930">
    <property type="entry name" value="GCV_H"/>
</dbReference>
<evidence type="ECO:0000259" key="3">
    <source>
        <dbReference type="PROSITE" id="PS50968"/>
    </source>
</evidence>
<dbReference type="CDD" id="cd06848">
    <property type="entry name" value="GCS_H"/>
    <property type="match status" value="1"/>
</dbReference>
<dbReference type="Proteomes" id="UP001597413">
    <property type="component" value="Unassembled WGS sequence"/>
</dbReference>
<dbReference type="RefSeq" id="WP_377388746.1">
    <property type="nucleotide sequence ID" value="NZ_JBHUIX010000005.1"/>
</dbReference>
<accession>A0ABW5A852</accession>
<reference evidence="5" key="1">
    <citation type="journal article" date="2019" name="Int. J. Syst. Evol. Microbiol.">
        <title>The Global Catalogue of Microorganisms (GCM) 10K type strain sequencing project: providing services to taxonomists for standard genome sequencing and annotation.</title>
        <authorList>
            <consortium name="The Broad Institute Genomics Platform"/>
            <consortium name="The Broad Institute Genome Sequencing Center for Infectious Disease"/>
            <person name="Wu L."/>
            <person name="Ma J."/>
        </authorList>
    </citation>
    <scope>NUCLEOTIDE SEQUENCE [LARGE SCALE GENOMIC DNA]</scope>
    <source>
        <strain evidence="5">CCUG 55131</strain>
    </source>
</reference>
<organism evidence="4 5">
    <name type="scientific">Rhodobacter lacus</name>
    <dbReference type="NCBI Taxonomy" id="1641972"/>
    <lineage>
        <taxon>Bacteria</taxon>
        <taxon>Pseudomonadati</taxon>
        <taxon>Pseudomonadota</taxon>
        <taxon>Alphaproteobacteria</taxon>
        <taxon>Rhodobacterales</taxon>
        <taxon>Rhodobacter group</taxon>
        <taxon>Rhodobacter</taxon>
    </lineage>
</organism>
<dbReference type="InterPro" id="IPR011053">
    <property type="entry name" value="Single_hybrid_motif"/>
</dbReference>
<dbReference type="PANTHER" id="PTHR11715">
    <property type="entry name" value="GLYCINE CLEAVAGE SYSTEM H PROTEIN"/>
    <property type="match status" value="1"/>
</dbReference>
<dbReference type="Gene3D" id="2.40.50.100">
    <property type="match status" value="1"/>
</dbReference>
<keyword evidence="1" id="KW-0450">Lipoyl</keyword>
<comment type="caution">
    <text evidence="4">The sequence shown here is derived from an EMBL/GenBank/DDBJ whole genome shotgun (WGS) entry which is preliminary data.</text>
</comment>
<name>A0ABW5A852_9RHOB</name>